<proteinExistence type="inferred from homology"/>
<dbReference type="Pfam" id="PF00781">
    <property type="entry name" value="DAGK_cat"/>
    <property type="match status" value="1"/>
</dbReference>
<evidence type="ECO:0000256" key="2">
    <source>
        <dbReference type="ARBA" id="ARBA00005983"/>
    </source>
</evidence>
<gene>
    <name evidence="10" type="ORF">DDQ50_06110</name>
</gene>
<dbReference type="InterPro" id="IPR017438">
    <property type="entry name" value="ATP-NAD_kinase_N"/>
</dbReference>
<dbReference type="InterPro" id="IPR050187">
    <property type="entry name" value="Lipid_Phosphate_FormReg"/>
</dbReference>
<keyword evidence="6" id="KW-0067">ATP-binding</keyword>
<dbReference type="PANTHER" id="PTHR12358">
    <property type="entry name" value="SPHINGOSINE KINASE"/>
    <property type="match status" value="1"/>
</dbReference>
<dbReference type="SMART" id="SM00046">
    <property type="entry name" value="DAGKc"/>
    <property type="match status" value="1"/>
</dbReference>
<dbReference type="EMBL" id="QEOP01000001">
    <property type="protein sequence ID" value="PVZ96400.1"/>
    <property type="molecule type" value="Genomic_DNA"/>
</dbReference>
<keyword evidence="8" id="KW-1208">Phospholipid metabolism</keyword>
<evidence type="ECO:0000256" key="5">
    <source>
        <dbReference type="ARBA" id="ARBA00022777"/>
    </source>
</evidence>
<protein>
    <submittedName>
        <fullName evidence="10">Diacylglycerol kinase</fullName>
    </submittedName>
</protein>
<evidence type="ECO:0000256" key="4">
    <source>
        <dbReference type="ARBA" id="ARBA00022741"/>
    </source>
</evidence>
<dbReference type="PANTHER" id="PTHR12358:SF106">
    <property type="entry name" value="LIPID KINASE YEGS"/>
    <property type="match status" value="1"/>
</dbReference>
<keyword evidence="11" id="KW-1185">Reference proteome</keyword>
<dbReference type="InterPro" id="IPR016064">
    <property type="entry name" value="NAD/diacylglycerol_kinase_sf"/>
</dbReference>
<evidence type="ECO:0000259" key="9">
    <source>
        <dbReference type="PROSITE" id="PS50146"/>
    </source>
</evidence>
<keyword evidence="4" id="KW-0547">Nucleotide-binding</keyword>
<keyword evidence="5 10" id="KW-0418">Kinase</keyword>
<sequence>MASRRRVVLAINPSASFGKGRAVGPRTEERLRAAGYEVTALSEGSMAELQAAARAAIDRGTDALVVVGGDGMVHLGVGLVATTDVPLGIVPSGTGNDAARGLGIPLGDTEAAISRLLASLEAPARTIDAGLIRHGAGQTWFVSVLSAGFDAIVNERANRMRHPKGPSRYTLALLRELIVLHPLHYRLVVDGVSRDARGVLLALANNTSLGGGMQIAPDAELDDGLFDLVLVGPVTRLRFLRLFPKVFSGAHTSLDIVDIVRARSVRIDAPGIVAYADGERIAALPVDVEVRQGALQVLA</sequence>
<dbReference type="GO" id="GO:0008654">
    <property type="term" value="P:phospholipid biosynthetic process"/>
    <property type="evidence" value="ECO:0007669"/>
    <property type="project" value="UniProtKB-KW"/>
</dbReference>
<dbReference type="Pfam" id="PF19279">
    <property type="entry name" value="YegS_C"/>
    <property type="match status" value="1"/>
</dbReference>
<evidence type="ECO:0000313" key="11">
    <source>
        <dbReference type="Proteomes" id="UP000244893"/>
    </source>
</evidence>
<evidence type="ECO:0000313" key="10">
    <source>
        <dbReference type="EMBL" id="PVZ96400.1"/>
    </source>
</evidence>
<dbReference type="OrthoDB" id="142078at2"/>
<evidence type="ECO:0000256" key="1">
    <source>
        <dbReference type="ARBA" id="ARBA00001946"/>
    </source>
</evidence>
<comment type="similarity">
    <text evidence="2">Belongs to the diacylglycerol/lipid kinase family.</text>
</comment>
<dbReference type="InterPro" id="IPR001206">
    <property type="entry name" value="Diacylglycerol_kinase_cat_dom"/>
</dbReference>
<reference evidence="10 11" key="1">
    <citation type="submission" date="2018-05" db="EMBL/GenBank/DDBJ databases">
        <title>Amnibacterium sp. M8JJ-5, whole genome shotgun sequence.</title>
        <authorList>
            <person name="Tuo L."/>
        </authorList>
    </citation>
    <scope>NUCLEOTIDE SEQUENCE [LARGE SCALE GENOMIC DNA]</scope>
    <source>
        <strain evidence="10 11">M8JJ-5</strain>
    </source>
</reference>
<accession>A0A2V1HY98</accession>
<dbReference type="SUPFAM" id="SSF111331">
    <property type="entry name" value="NAD kinase/diacylglycerol kinase-like"/>
    <property type="match status" value="1"/>
</dbReference>
<feature type="domain" description="DAGKc" evidence="9">
    <location>
        <begin position="2"/>
        <end position="137"/>
    </location>
</feature>
<evidence type="ECO:0000256" key="3">
    <source>
        <dbReference type="ARBA" id="ARBA00022679"/>
    </source>
</evidence>
<keyword evidence="7" id="KW-0443">Lipid metabolism</keyword>
<name>A0A2V1HY98_9MICO</name>
<dbReference type="RefSeq" id="WP_116756135.1">
    <property type="nucleotide sequence ID" value="NZ_QEOP01000001.1"/>
</dbReference>
<evidence type="ECO:0000256" key="7">
    <source>
        <dbReference type="ARBA" id="ARBA00023209"/>
    </source>
</evidence>
<dbReference type="Gene3D" id="2.60.200.40">
    <property type="match status" value="1"/>
</dbReference>
<dbReference type="GO" id="GO:0005524">
    <property type="term" value="F:ATP binding"/>
    <property type="evidence" value="ECO:0007669"/>
    <property type="project" value="UniProtKB-KW"/>
</dbReference>
<organism evidence="10 11">
    <name type="scientific">Amnibacterium flavum</name>
    <dbReference type="NCBI Taxonomy" id="2173173"/>
    <lineage>
        <taxon>Bacteria</taxon>
        <taxon>Bacillati</taxon>
        <taxon>Actinomycetota</taxon>
        <taxon>Actinomycetes</taxon>
        <taxon>Micrococcales</taxon>
        <taxon>Microbacteriaceae</taxon>
        <taxon>Amnibacterium</taxon>
    </lineage>
</organism>
<comment type="cofactor">
    <cofactor evidence="1">
        <name>Mg(2+)</name>
        <dbReference type="ChEBI" id="CHEBI:18420"/>
    </cofactor>
</comment>
<dbReference type="Gene3D" id="3.40.50.10330">
    <property type="entry name" value="Probable inorganic polyphosphate/atp-NAD kinase, domain 1"/>
    <property type="match status" value="1"/>
</dbReference>
<dbReference type="AlphaFoldDB" id="A0A2V1HY98"/>
<comment type="caution">
    <text evidence="10">The sequence shown here is derived from an EMBL/GenBank/DDBJ whole genome shotgun (WGS) entry which is preliminary data.</text>
</comment>
<evidence type="ECO:0000256" key="8">
    <source>
        <dbReference type="ARBA" id="ARBA00023264"/>
    </source>
</evidence>
<dbReference type="GO" id="GO:0004143">
    <property type="term" value="F:ATP-dependent diacylglycerol kinase activity"/>
    <property type="evidence" value="ECO:0007669"/>
    <property type="project" value="TreeGrafter"/>
</dbReference>
<dbReference type="PROSITE" id="PS50146">
    <property type="entry name" value="DAGK"/>
    <property type="match status" value="1"/>
</dbReference>
<dbReference type="InterPro" id="IPR045540">
    <property type="entry name" value="YegS/DAGK_C"/>
</dbReference>
<keyword evidence="7" id="KW-0444">Lipid biosynthesis</keyword>
<dbReference type="GO" id="GO:0005886">
    <property type="term" value="C:plasma membrane"/>
    <property type="evidence" value="ECO:0007669"/>
    <property type="project" value="TreeGrafter"/>
</dbReference>
<dbReference type="Proteomes" id="UP000244893">
    <property type="component" value="Unassembled WGS sequence"/>
</dbReference>
<keyword evidence="7" id="KW-0594">Phospholipid biosynthesis</keyword>
<evidence type="ECO:0000256" key="6">
    <source>
        <dbReference type="ARBA" id="ARBA00022840"/>
    </source>
</evidence>
<keyword evidence="3" id="KW-0808">Transferase</keyword>